<gene>
    <name evidence="8" type="ORF">PQO03_05320</name>
</gene>
<keyword evidence="3 6" id="KW-0285">Flavoprotein</keyword>
<dbReference type="Proteomes" id="UP001214250">
    <property type="component" value="Chromosome 1"/>
</dbReference>
<dbReference type="InterPro" id="IPR005101">
    <property type="entry name" value="Cryptochr/Photolyase_FAD-bd"/>
</dbReference>
<keyword evidence="9" id="KW-1185">Reference proteome</keyword>
<dbReference type="Gene3D" id="1.10.579.10">
    <property type="entry name" value="DNA Cyclobutane Dipyrimidine Photolyase, subunit A, domain 3"/>
    <property type="match status" value="1"/>
</dbReference>
<comment type="cofactor">
    <cofactor evidence="1">
        <name>(6R)-5,10-methylene-5,6,7,8-tetrahydrofolate</name>
        <dbReference type="ChEBI" id="CHEBI:15636"/>
    </cofactor>
</comment>
<dbReference type="SUPFAM" id="SSF48173">
    <property type="entry name" value="Cryptochrome/photolyase FAD-binding domain"/>
    <property type="match status" value="1"/>
</dbReference>
<protein>
    <submittedName>
        <fullName evidence="8">Deoxyribodipyrimidine photo-lyase</fullName>
    </submittedName>
</protein>
<dbReference type="SUPFAM" id="SSF52425">
    <property type="entry name" value="Cryptochrome/photolyase, N-terminal domain"/>
    <property type="match status" value="1"/>
</dbReference>
<dbReference type="EMBL" id="CP117811">
    <property type="protein sequence ID" value="WDE97371.1"/>
    <property type="molecule type" value="Genomic_DNA"/>
</dbReference>
<dbReference type="InterPro" id="IPR036134">
    <property type="entry name" value="Crypto/Photolyase_FAD-like_sf"/>
</dbReference>
<evidence type="ECO:0000256" key="5">
    <source>
        <dbReference type="ARBA" id="ARBA00022991"/>
    </source>
</evidence>
<evidence type="ECO:0000256" key="6">
    <source>
        <dbReference type="RuleBase" id="RU004182"/>
    </source>
</evidence>
<dbReference type="InterPro" id="IPR002081">
    <property type="entry name" value="Cryptochrome/DNA_photolyase_1"/>
</dbReference>
<evidence type="ECO:0000256" key="3">
    <source>
        <dbReference type="ARBA" id="ARBA00022630"/>
    </source>
</evidence>
<dbReference type="InterPro" id="IPR006050">
    <property type="entry name" value="DNA_photolyase_N"/>
</dbReference>
<dbReference type="RefSeq" id="WP_274151713.1">
    <property type="nucleotide sequence ID" value="NZ_CP117811.1"/>
</dbReference>
<evidence type="ECO:0000256" key="1">
    <source>
        <dbReference type="ARBA" id="ARBA00001932"/>
    </source>
</evidence>
<accession>A0ABY7VT34</accession>
<organism evidence="8 9">
    <name type="scientific">Lentisphaera profundi</name>
    <dbReference type="NCBI Taxonomy" id="1658616"/>
    <lineage>
        <taxon>Bacteria</taxon>
        <taxon>Pseudomonadati</taxon>
        <taxon>Lentisphaerota</taxon>
        <taxon>Lentisphaeria</taxon>
        <taxon>Lentisphaerales</taxon>
        <taxon>Lentisphaeraceae</taxon>
        <taxon>Lentisphaera</taxon>
    </lineage>
</organism>
<dbReference type="PANTHER" id="PTHR11455:SF9">
    <property type="entry name" value="CRYPTOCHROME CIRCADIAN CLOCK 5 ISOFORM X1"/>
    <property type="match status" value="1"/>
</dbReference>
<dbReference type="Pfam" id="PF00875">
    <property type="entry name" value="DNA_photolyase"/>
    <property type="match status" value="1"/>
</dbReference>
<evidence type="ECO:0000313" key="8">
    <source>
        <dbReference type="EMBL" id="WDE97371.1"/>
    </source>
</evidence>
<proteinExistence type="inferred from homology"/>
<evidence type="ECO:0000256" key="2">
    <source>
        <dbReference type="ARBA" id="ARBA00001974"/>
    </source>
</evidence>
<dbReference type="Pfam" id="PF03441">
    <property type="entry name" value="FAD_binding_7"/>
    <property type="match status" value="1"/>
</dbReference>
<dbReference type="PANTHER" id="PTHR11455">
    <property type="entry name" value="CRYPTOCHROME"/>
    <property type="match status" value="1"/>
</dbReference>
<dbReference type="PROSITE" id="PS51645">
    <property type="entry name" value="PHR_CRY_ALPHA_BETA"/>
    <property type="match status" value="1"/>
</dbReference>
<name>A0ABY7VT34_9BACT</name>
<comment type="similarity">
    <text evidence="6">Belongs to the DNA photolyase family.</text>
</comment>
<evidence type="ECO:0000313" key="9">
    <source>
        <dbReference type="Proteomes" id="UP001214250"/>
    </source>
</evidence>
<dbReference type="PROSITE" id="PS00394">
    <property type="entry name" value="DNA_PHOTOLYASES_1_1"/>
    <property type="match status" value="1"/>
</dbReference>
<dbReference type="Gene3D" id="3.40.50.620">
    <property type="entry name" value="HUPs"/>
    <property type="match status" value="1"/>
</dbReference>
<comment type="cofactor">
    <cofactor evidence="2">
        <name>FAD</name>
        <dbReference type="ChEBI" id="CHEBI:57692"/>
    </cofactor>
</comment>
<dbReference type="PRINTS" id="PR00147">
    <property type="entry name" value="DNAPHOTLYASE"/>
</dbReference>
<keyword evidence="5 6" id="KW-0157">Chromophore</keyword>
<sequence>MKKEINVVWLKRDLRLNDHASLAAAEMMPIPYLLLYCFEPNLLRAPDVSERHLDFIRVSLLEMQRKLKDFHRPLYIVNCEALEAFTQIETEYKIRNILAYQEHGTQRTWQRDKKVLDFCKKQNIDLLEAEHSAIKRGIQNRDDWDKQWFSLHHEKMINNSYSQSNFCFKEDLFAPVNSLFDRIKPNLKEMQPPGEDAAHLYLNSFLSDRGKNYQKHISKPALSRKSCGRMSPYLAWGNISSKQVYQKVKQSKAYENHKRAYSGFLTRVKWRSHFIQKFEVECSYEYLCLNQAYELMIIDYNADFIKAWETGHTGYPLLDACMRCLHKTGWINFRMRAMLTSFFCHHLAQDWRDGVYHLAKLFLDYEPGIHFTQFQMQAGTTGINAVRIYNPIKQSMDHDPEGDFIRKWVPELKELNKNEIHEPWNIEPMEASMKGYVLLQSYPKPIVDLKVTYGVAKDRIWGLRSNPLVKDERKRILDTHTR</sequence>
<reference evidence="8 9" key="1">
    <citation type="submission" date="2023-02" db="EMBL/GenBank/DDBJ databases">
        <title>Genome sequence of Lentisphaera profundi SAORIC-696.</title>
        <authorList>
            <person name="Kim e."/>
            <person name="Cho J.-C."/>
            <person name="Choi A."/>
            <person name="Kang I."/>
        </authorList>
    </citation>
    <scope>NUCLEOTIDE SEQUENCE [LARGE SCALE GENOMIC DNA]</scope>
    <source>
        <strain evidence="8 9">SAORIC-696</strain>
    </source>
</reference>
<evidence type="ECO:0000259" key="7">
    <source>
        <dbReference type="PROSITE" id="PS51645"/>
    </source>
</evidence>
<evidence type="ECO:0000256" key="4">
    <source>
        <dbReference type="ARBA" id="ARBA00022827"/>
    </source>
</evidence>
<dbReference type="InterPro" id="IPR036155">
    <property type="entry name" value="Crypto/Photolyase_N_sf"/>
</dbReference>
<dbReference type="Gene3D" id="1.25.40.80">
    <property type="match status" value="1"/>
</dbReference>
<keyword evidence="4 6" id="KW-0274">FAD</keyword>
<dbReference type="InterPro" id="IPR018394">
    <property type="entry name" value="DNA_photolyase_1_CS_C"/>
</dbReference>
<dbReference type="InterPro" id="IPR014729">
    <property type="entry name" value="Rossmann-like_a/b/a_fold"/>
</dbReference>
<feature type="domain" description="Photolyase/cryptochrome alpha/beta" evidence="7">
    <location>
        <begin position="4"/>
        <end position="134"/>
    </location>
</feature>